<proteinExistence type="predicted"/>
<gene>
    <name evidence="1" type="ORF">GR316_11785</name>
</gene>
<dbReference type="RefSeq" id="WP_211785341.1">
    <property type="nucleotide sequence ID" value="NZ_CP047290.1"/>
</dbReference>
<sequence length="357" mass="36035">MNARVGSQAMAGRGRLPETAMRATALSGWRGPEPGCFLVEMGGRRLLLGSGADPGPVDAVLLSHGAPTAPLPPAGAVWAAPPLGALGADVPGLRAQLPRRGRIRIAGLEVETGASGHGPGAVWIRIGGPGGLLYTGARSEEGALFPCDPLPQAGALIFDASYGLGDVPLAVARDDLLALAADGPLLLPAPAVGHGLEMALQLHAAGHVPHLCPEHLRAAHALLACPDWLVGGAAPLRALLAAARPLSDEAAPAGVMIAAGAHAEGGLSAPLAARFIAAGGAQVVFTAHPAQGTPAFHWVGQGAARFLRWNVHPRLSALRAALRAVAPRVAMPAFCTDPAALRPALPGVPLEGPVLTW</sequence>
<evidence type="ECO:0000313" key="1">
    <source>
        <dbReference type="EMBL" id="QUS37064.1"/>
    </source>
</evidence>
<dbReference type="SUPFAM" id="SSF56281">
    <property type="entry name" value="Metallo-hydrolase/oxidoreductase"/>
    <property type="match status" value="1"/>
</dbReference>
<keyword evidence="2" id="KW-1185">Reference proteome</keyword>
<dbReference type="InterPro" id="IPR036866">
    <property type="entry name" value="RibonucZ/Hydroxyglut_hydro"/>
</dbReference>
<dbReference type="EMBL" id="CP047290">
    <property type="protein sequence ID" value="QUS37064.1"/>
    <property type="molecule type" value="Genomic_DNA"/>
</dbReference>
<evidence type="ECO:0000313" key="2">
    <source>
        <dbReference type="Proteomes" id="UP000679284"/>
    </source>
</evidence>
<accession>A0A8J8SM40</accession>
<name>A0A8J8SM40_9RHOB</name>
<organism evidence="1 2">
    <name type="scientific">Falsirhodobacter algicola</name>
    <dbReference type="NCBI Taxonomy" id="2692330"/>
    <lineage>
        <taxon>Bacteria</taxon>
        <taxon>Pseudomonadati</taxon>
        <taxon>Pseudomonadota</taxon>
        <taxon>Alphaproteobacteria</taxon>
        <taxon>Rhodobacterales</taxon>
        <taxon>Paracoccaceae</taxon>
        <taxon>Falsirhodobacter</taxon>
    </lineage>
</organism>
<reference evidence="1" key="1">
    <citation type="submission" date="2020-01" db="EMBL/GenBank/DDBJ databases">
        <authorList>
            <person name="Yang Y."/>
            <person name="Kwon Y.M."/>
        </authorList>
    </citation>
    <scope>NUCLEOTIDE SEQUENCE</scope>
    <source>
        <strain evidence="1">PG104</strain>
        <plasmid evidence="1">unnamed1</plasmid>
    </source>
</reference>
<geneLocation type="plasmid" evidence="1 2">
    <name>unnamed1</name>
</geneLocation>
<dbReference type="Proteomes" id="UP000679284">
    <property type="component" value="Plasmid unnamed1"/>
</dbReference>
<dbReference type="AlphaFoldDB" id="A0A8J8SM40"/>
<keyword evidence="1" id="KW-0614">Plasmid</keyword>
<protein>
    <submittedName>
        <fullName evidence="1">Uncharacterized protein</fullName>
    </submittedName>
</protein>
<dbReference type="KEGG" id="fap:GR316_11785"/>